<dbReference type="EMBL" id="FRAW01000002">
    <property type="protein sequence ID" value="SHK18932.1"/>
    <property type="molecule type" value="Genomic_DNA"/>
</dbReference>
<dbReference type="RefSeq" id="WP_158223198.1">
    <property type="nucleotide sequence ID" value="NZ_FRAW01000002.1"/>
</dbReference>
<gene>
    <name evidence="2" type="ORF">SAMN05720469_10278</name>
</gene>
<evidence type="ECO:0000256" key="1">
    <source>
        <dbReference type="SAM" id="Phobius"/>
    </source>
</evidence>
<keyword evidence="1" id="KW-1133">Transmembrane helix</keyword>
<keyword evidence="1" id="KW-0812">Transmembrane</keyword>
<keyword evidence="1" id="KW-0472">Membrane</keyword>
<dbReference type="AlphaFoldDB" id="A0A1M6QFA1"/>
<keyword evidence="3" id="KW-1185">Reference proteome</keyword>
<proteinExistence type="predicted"/>
<evidence type="ECO:0000313" key="3">
    <source>
        <dbReference type="Proteomes" id="UP000184275"/>
    </source>
</evidence>
<reference evidence="3" key="1">
    <citation type="submission" date="2016-11" db="EMBL/GenBank/DDBJ databases">
        <authorList>
            <person name="Varghese N."/>
            <person name="Submissions S."/>
        </authorList>
    </citation>
    <scope>NUCLEOTIDE SEQUENCE [LARGE SCALE GENOMIC DNA]</scope>
    <source>
        <strain evidence="3">UWOS</strain>
    </source>
</reference>
<accession>A0A1M6QFA1</accession>
<name>A0A1M6QFA1_9BACT</name>
<protein>
    <submittedName>
        <fullName evidence="2">Uncharacterized protein</fullName>
    </submittedName>
</protein>
<organism evidence="2 3">
    <name type="scientific">Fibrobacter intestinalis</name>
    <dbReference type="NCBI Taxonomy" id="28122"/>
    <lineage>
        <taxon>Bacteria</taxon>
        <taxon>Pseudomonadati</taxon>
        <taxon>Fibrobacterota</taxon>
        <taxon>Fibrobacteria</taxon>
        <taxon>Fibrobacterales</taxon>
        <taxon>Fibrobacteraceae</taxon>
        <taxon>Fibrobacter</taxon>
    </lineage>
</organism>
<feature type="transmembrane region" description="Helical" evidence="1">
    <location>
        <begin position="27"/>
        <end position="47"/>
    </location>
</feature>
<sequence>MSVKNVNSPERPFWSRKNQKAYRINRMLIYATMLLSLLAAGIVWFGVKSTLGE</sequence>
<evidence type="ECO:0000313" key="2">
    <source>
        <dbReference type="EMBL" id="SHK18932.1"/>
    </source>
</evidence>
<dbReference type="Proteomes" id="UP000184275">
    <property type="component" value="Unassembled WGS sequence"/>
</dbReference>